<dbReference type="RefSeq" id="WP_262683832.1">
    <property type="nucleotide sequence ID" value="NZ_JAOQIO010000023.1"/>
</dbReference>
<sequence length="504" mass="56400">MKTSESIHNGKRLHPLTALLSSMGLIKEALIPLVVLLTTWFFRGEGTSGAGYWRIIVIAAIVVCMLGFGILSWLRYRYEVSDGQLKVEQGIWVTKRQFIPIERIQTIDLTEGLLHRIFRVTRVQVQTAGGNKPEVVLSAVTRKEAHHLREQLRAHKTNAQDEGIAETDSLEAGKVGNLSGDWTGQTKPEVDEQKPMYKSSLGSLFIAGMSSGSMGLAIALVLALMSKVDEIFPDLKVFQMVVDMFEFAAIPLIVAAGLLIAWVLGVCLSIIKFANFTIIRLGDELVISRGLLERRQVTLPLARIQAIRIVEDLLWQPFGFAAIHVESVGYGNEKGETTLLFPLLRRTEIERFLQRMAPRFAVQSTLAFEALPHKAWRSYVLPWTVIFAIATAVTVWFTNWGWLGSILCLGSALLGYRSFKDAGSMLTNDMLVLRMRRLALTTVRVPRNRIQSCRMEHGPLERRWGLATIGISVASRLAGAQFELYGLPVSKCSAIMKWYRPNHK</sequence>
<feature type="domain" description="YdbS-like PH" evidence="2">
    <location>
        <begin position="276"/>
        <end position="354"/>
    </location>
</feature>
<dbReference type="PIRSF" id="PIRSF026631">
    <property type="entry name" value="UCP026631"/>
    <property type="match status" value="1"/>
</dbReference>
<dbReference type="InterPro" id="IPR014529">
    <property type="entry name" value="UCP026631"/>
</dbReference>
<feature type="transmembrane region" description="Helical" evidence="1">
    <location>
        <begin position="245"/>
        <end position="271"/>
    </location>
</feature>
<feature type="transmembrane region" description="Helical" evidence="1">
    <location>
        <begin position="379"/>
        <end position="396"/>
    </location>
</feature>
<keyword evidence="1" id="KW-1133">Transmembrane helix</keyword>
<dbReference type="PANTHER" id="PTHR34473:SF2">
    <property type="entry name" value="UPF0699 TRANSMEMBRANE PROTEIN YDBT"/>
    <property type="match status" value="1"/>
</dbReference>
<feature type="transmembrane region" description="Helical" evidence="1">
    <location>
        <begin position="16"/>
        <end position="40"/>
    </location>
</feature>
<protein>
    <submittedName>
        <fullName evidence="3">PH domain-containing protein</fullName>
    </submittedName>
</protein>
<proteinExistence type="predicted"/>
<feature type="transmembrane region" description="Helical" evidence="1">
    <location>
        <begin position="402"/>
        <end position="419"/>
    </location>
</feature>
<gene>
    <name evidence="3" type="ORF">OB236_09905</name>
</gene>
<comment type="caution">
    <text evidence="3">The sequence shown here is derived from an EMBL/GenBank/DDBJ whole genome shotgun (WGS) entry which is preliminary data.</text>
</comment>
<evidence type="ECO:0000313" key="3">
    <source>
        <dbReference type="EMBL" id="MCU6792442.1"/>
    </source>
</evidence>
<keyword evidence="1" id="KW-0812">Transmembrane</keyword>
<evidence type="ECO:0000256" key="1">
    <source>
        <dbReference type="SAM" id="Phobius"/>
    </source>
</evidence>
<feature type="domain" description="YdbS-like PH" evidence="2">
    <location>
        <begin position="73"/>
        <end position="152"/>
    </location>
</feature>
<feature type="transmembrane region" description="Helical" evidence="1">
    <location>
        <begin position="204"/>
        <end position="225"/>
    </location>
</feature>
<reference evidence="3 4" key="1">
    <citation type="submission" date="2022-09" db="EMBL/GenBank/DDBJ databases">
        <authorList>
            <person name="Han X.L."/>
            <person name="Wang Q."/>
            <person name="Lu T."/>
        </authorList>
    </citation>
    <scope>NUCLEOTIDE SEQUENCE [LARGE SCALE GENOMIC DNA]</scope>
    <source>
        <strain evidence="3 4">WQ 127069</strain>
    </source>
</reference>
<dbReference type="EMBL" id="JAOQIO010000023">
    <property type="protein sequence ID" value="MCU6792442.1"/>
    <property type="molecule type" value="Genomic_DNA"/>
</dbReference>
<accession>A0ABT2UCW9</accession>
<keyword evidence="1" id="KW-0472">Membrane</keyword>
<feature type="transmembrane region" description="Helical" evidence="1">
    <location>
        <begin position="52"/>
        <end position="74"/>
    </location>
</feature>
<keyword evidence="4" id="KW-1185">Reference proteome</keyword>
<organism evidence="3 4">
    <name type="scientific">Paenibacillus baimaensis</name>
    <dbReference type="NCBI Taxonomy" id="2982185"/>
    <lineage>
        <taxon>Bacteria</taxon>
        <taxon>Bacillati</taxon>
        <taxon>Bacillota</taxon>
        <taxon>Bacilli</taxon>
        <taxon>Bacillales</taxon>
        <taxon>Paenibacillaceae</taxon>
        <taxon>Paenibacillus</taxon>
    </lineage>
</organism>
<dbReference type="Pfam" id="PF03703">
    <property type="entry name" value="bPH_2"/>
    <property type="match status" value="3"/>
</dbReference>
<feature type="domain" description="YdbS-like PH" evidence="2">
    <location>
        <begin position="424"/>
        <end position="499"/>
    </location>
</feature>
<dbReference type="InterPro" id="IPR005182">
    <property type="entry name" value="YdbS-like_PH"/>
</dbReference>
<dbReference type="Proteomes" id="UP001652445">
    <property type="component" value="Unassembled WGS sequence"/>
</dbReference>
<evidence type="ECO:0000313" key="4">
    <source>
        <dbReference type="Proteomes" id="UP001652445"/>
    </source>
</evidence>
<evidence type="ECO:0000259" key="2">
    <source>
        <dbReference type="Pfam" id="PF03703"/>
    </source>
</evidence>
<dbReference type="PANTHER" id="PTHR34473">
    <property type="entry name" value="UPF0699 TRANSMEMBRANE PROTEIN YDBS"/>
    <property type="match status" value="1"/>
</dbReference>
<name>A0ABT2UCW9_9BACL</name>